<comment type="subcellular location">
    <subcellularLocation>
        <location evidence="1">Endoplasmic reticulum membrane</location>
        <topology evidence="1">Multi-pass membrane protein</topology>
    </subcellularLocation>
</comment>
<keyword evidence="8" id="KW-1133">Transmembrane helix</keyword>
<feature type="compositionally biased region" description="Gly residues" evidence="11">
    <location>
        <begin position="1"/>
        <end position="13"/>
    </location>
</feature>
<keyword evidence="13" id="KW-1185">Reference proteome</keyword>
<evidence type="ECO:0000256" key="11">
    <source>
        <dbReference type="SAM" id="MobiDB-lite"/>
    </source>
</evidence>
<evidence type="ECO:0000256" key="1">
    <source>
        <dbReference type="ARBA" id="ARBA00004477"/>
    </source>
</evidence>
<feature type="region of interest" description="Disordered" evidence="11">
    <location>
        <begin position="106"/>
        <end position="132"/>
    </location>
</feature>
<sequence length="162" mass="18623">MGHGCCGGGGGEGKPVPQMSEQQEEIAKWVRWNVKTKEAPVKGGDKRAYFVGQKAVDKIMESKFATQNAKDSDKPCIPDREHAVAMMNFFMRLGLFYRGEREYLVKKQKRKRRDSNGDTESETEEERRERKKKKYRLDLCENQTFIAPTAAKAYFALCSVRF</sequence>
<dbReference type="PANTHER" id="PTHR12443:SF9">
    <property type="entry name" value="TRANSLOCATION PROTEIN SEC62"/>
    <property type="match status" value="1"/>
</dbReference>
<dbReference type="PANTHER" id="PTHR12443">
    <property type="entry name" value="TRANSLOCATION PROTEIN SEC62"/>
    <property type="match status" value="1"/>
</dbReference>
<keyword evidence="10" id="KW-0472">Membrane</keyword>
<organism evidence="12 13">
    <name type="scientific">Oikopleura dioica</name>
    <name type="common">Tunicate</name>
    <dbReference type="NCBI Taxonomy" id="34765"/>
    <lineage>
        <taxon>Eukaryota</taxon>
        <taxon>Metazoa</taxon>
        <taxon>Chordata</taxon>
        <taxon>Tunicata</taxon>
        <taxon>Appendicularia</taxon>
        <taxon>Copelata</taxon>
        <taxon>Oikopleuridae</taxon>
        <taxon>Oikopleura</taxon>
    </lineage>
</organism>
<keyword evidence="4" id="KW-0813">Transport</keyword>
<evidence type="ECO:0000256" key="10">
    <source>
        <dbReference type="ARBA" id="ARBA00023136"/>
    </source>
</evidence>
<accession>A0ABN7SAM5</accession>
<evidence type="ECO:0000313" key="12">
    <source>
        <dbReference type="EMBL" id="CAG5096270.1"/>
    </source>
</evidence>
<keyword evidence="6" id="KW-0256">Endoplasmic reticulum</keyword>
<feature type="region of interest" description="Disordered" evidence="11">
    <location>
        <begin position="1"/>
        <end position="22"/>
    </location>
</feature>
<evidence type="ECO:0000256" key="4">
    <source>
        <dbReference type="ARBA" id="ARBA00022448"/>
    </source>
</evidence>
<reference evidence="12 13" key="1">
    <citation type="submission" date="2021-04" db="EMBL/GenBank/DDBJ databases">
        <authorList>
            <person name="Bliznina A."/>
        </authorList>
    </citation>
    <scope>NUCLEOTIDE SEQUENCE [LARGE SCALE GENOMIC DNA]</scope>
</reference>
<evidence type="ECO:0000256" key="8">
    <source>
        <dbReference type="ARBA" id="ARBA00022989"/>
    </source>
</evidence>
<proteinExistence type="inferred from homology"/>
<keyword evidence="7" id="KW-0653">Protein transport</keyword>
<evidence type="ECO:0000256" key="7">
    <source>
        <dbReference type="ARBA" id="ARBA00022927"/>
    </source>
</evidence>
<name>A0ABN7SAM5_OIKDI</name>
<comment type="similarity">
    <text evidence="2">Belongs to the SEC62 family.</text>
</comment>
<evidence type="ECO:0000256" key="5">
    <source>
        <dbReference type="ARBA" id="ARBA00022692"/>
    </source>
</evidence>
<evidence type="ECO:0000256" key="2">
    <source>
        <dbReference type="ARBA" id="ARBA00010604"/>
    </source>
</evidence>
<evidence type="ECO:0000256" key="9">
    <source>
        <dbReference type="ARBA" id="ARBA00023010"/>
    </source>
</evidence>
<gene>
    <name evidence="12" type="ORF">OKIOD_LOCUS6101</name>
</gene>
<keyword evidence="9" id="KW-0811">Translocation</keyword>
<protein>
    <recommendedName>
        <fullName evidence="3">Translocation protein SEC62</fullName>
    </recommendedName>
</protein>
<keyword evidence="5" id="KW-0812">Transmembrane</keyword>
<dbReference type="EMBL" id="OU015569">
    <property type="protein sequence ID" value="CAG5096270.1"/>
    <property type="molecule type" value="Genomic_DNA"/>
</dbReference>
<evidence type="ECO:0000256" key="6">
    <source>
        <dbReference type="ARBA" id="ARBA00022824"/>
    </source>
</evidence>
<evidence type="ECO:0000256" key="3">
    <source>
        <dbReference type="ARBA" id="ARBA00021257"/>
    </source>
</evidence>
<dbReference type="Proteomes" id="UP001158576">
    <property type="component" value="Chromosome XSR"/>
</dbReference>
<evidence type="ECO:0000313" key="13">
    <source>
        <dbReference type="Proteomes" id="UP001158576"/>
    </source>
</evidence>
<dbReference type="InterPro" id="IPR004728">
    <property type="entry name" value="Sec62"/>
</dbReference>